<evidence type="ECO:0000259" key="3">
    <source>
        <dbReference type="Pfam" id="PF24883"/>
    </source>
</evidence>
<protein>
    <submittedName>
        <fullName evidence="4">Purine and uridine phosphorylase</fullName>
    </submittedName>
</protein>
<dbReference type="SUPFAM" id="SSF53167">
    <property type="entry name" value="Purine and uridine phosphorylases"/>
    <property type="match status" value="1"/>
</dbReference>
<dbReference type="Pfam" id="PF01048">
    <property type="entry name" value="PNP_UDP_1"/>
    <property type="match status" value="1"/>
</dbReference>
<dbReference type="AlphaFoldDB" id="A0A6G1IDL0"/>
<evidence type="ECO:0000256" key="1">
    <source>
        <dbReference type="ARBA" id="ARBA00022737"/>
    </source>
</evidence>
<feature type="domain" description="Nucleoside phosphorylase" evidence="2">
    <location>
        <begin position="11"/>
        <end position="284"/>
    </location>
</feature>
<dbReference type="Pfam" id="PF24883">
    <property type="entry name" value="NPHP3_N"/>
    <property type="match status" value="1"/>
</dbReference>
<dbReference type="PANTHER" id="PTHR46082">
    <property type="entry name" value="ATP/GTP-BINDING PROTEIN-RELATED"/>
    <property type="match status" value="1"/>
</dbReference>
<organism evidence="4 5">
    <name type="scientific">Lentithecium fluviatile CBS 122367</name>
    <dbReference type="NCBI Taxonomy" id="1168545"/>
    <lineage>
        <taxon>Eukaryota</taxon>
        <taxon>Fungi</taxon>
        <taxon>Dikarya</taxon>
        <taxon>Ascomycota</taxon>
        <taxon>Pezizomycotina</taxon>
        <taxon>Dothideomycetes</taxon>
        <taxon>Pleosporomycetidae</taxon>
        <taxon>Pleosporales</taxon>
        <taxon>Massarineae</taxon>
        <taxon>Lentitheciaceae</taxon>
        <taxon>Lentithecium</taxon>
    </lineage>
</organism>
<name>A0A6G1IDL0_9PLEO</name>
<evidence type="ECO:0000313" key="4">
    <source>
        <dbReference type="EMBL" id="KAF2676063.1"/>
    </source>
</evidence>
<dbReference type="Gene3D" id="3.40.50.1580">
    <property type="entry name" value="Nucleoside phosphorylase domain"/>
    <property type="match status" value="1"/>
</dbReference>
<keyword evidence="1" id="KW-0677">Repeat</keyword>
<dbReference type="GO" id="GO:0009116">
    <property type="term" value="P:nucleoside metabolic process"/>
    <property type="evidence" value="ECO:0007669"/>
    <property type="project" value="InterPro"/>
</dbReference>
<dbReference type="InterPro" id="IPR053137">
    <property type="entry name" value="NLR-like"/>
</dbReference>
<reference evidence="4" key="1">
    <citation type="journal article" date="2020" name="Stud. Mycol.">
        <title>101 Dothideomycetes genomes: a test case for predicting lifestyles and emergence of pathogens.</title>
        <authorList>
            <person name="Haridas S."/>
            <person name="Albert R."/>
            <person name="Binder M."/>
            <person name="Bloem J."/>
            <person name="Labutti K."/>
            <person name="Salamov A."/>
            <person name="Andreopoulos B."/>
            <person name="Baker S."/>
            <person name="Barry K."/>
            <person name="Bills G."/>
            <person name="Bluhm B."/>
            <person name="Cannon C."/>
            <person name="Castanera R."/>
            <person name="Culley D."/>
            <person name="Daum C."/>
            <person name="Ezra D."/>
            <person name="Gonzalez J."/>
            <person name="Henrissat B."/>
            <person name="Kuo A."/>
            <person name="Liang C."/>
            <person name="Lipzen A."/>
            <person name="Lutzoni F."/>
            <person name="Magnuson J."/>
            <person name="Mondo S."/>
            <person name="Nolan M."/>
            <person name="Ohm R."/>
            <person name="Pangilinan J."/>
            <person name="Park H.-J."/>
            <person name="Ramirez L."/>
            <person name="Alfaro M."/>
            <person name="Sun H."/>
            <person name="Tritt A."/>
            <person name="Yoshinaga Y."/>
            <person name="Zwiers L.-H."/>
            <person name="Turgeon B."/>
            <person name="Goodwin S."/>
            <person name="Spatafora J."/>
            <person name="Crous P."/>
            <person name="Grigoriev I."/>
        </authorList>
    </citation>
    <scope>NUCLEOTIDE SEQUENCE</scope>
    <source>
        <strain evidence="4">CBS 122367</strain>
    </source>
</reference>
<evidence type="ECO:0000313" key="5">
    <source>
        <dbReference type="Proteomes" id="UP000799291"/>
    </source>
</evidence>
<dbReference type="InterPro" id="IPR000845">
    <property type="entry name" value="Nucleoside_phosphorylase_d"/>
</dbReference>
<sequence>MQDPGEYTGTVGCICAFTTEAVSLRAFFNEEHGPLDVPHKDKNIYSAGRMAGHNLVVATLPFGRYGMSQATSFIGNMVRSFPNLRFCLMVGIGGGVPNPHDVRLGDVVISALVGRTGGVLQYDHSKAIQNQPFRSTQHLNEPPDFLLSAINKLIQNYELEGHPLQDSIGHVLANRPRLKAIISVQETRATYFCGTQDSKLAKRLPRAEGGEIELHYGIIASGSSLMKDARTRDRLAKDEEALCFEMEAAGLMNKFLCLVIRGICDYSDSHKNDDWHGYAAMAAAAYAKELLRVLRPSSVEREKQIQAILQDVGQDVKVLKQTYTETRNKQKRHKILNWLPSHEDTGTHNRLREDRMTGAGKTIIASTITHHLQTLFEPQSYQGTIPIEDADAEPLNAFTGIAYIYCSFRTPETKKIKAFLGSILKQLAGYI</sequence>
<accession>A0A6G1IDL0</accession>
<dbReference type="OrthoDB" id="1577640at2759"/>
<feature type="domain" description="Nephrocystin 3-like N-terminal" evidence="3">
    <location>
        <begin position="351"/>
        <end position="428"/>
    </location>
</feature>
<proteinExistence type="predicted"/>
<dbReference type="Proteomes" id="UP000799291">
    <property type="component" value="Unassembled WGS sequence"/>
</dbReference>
<gene>
    <name evidence="4" type="ORF">K458DRAFT_437547</name>
</gene>
<dbReference type="InterPro" id="IPR056884">
    <property type="entry name" value="NPHP3-like_N"/>
</dbReference>
<evidence type="ECO:0000259" key="2">
    <source>
        <dbReference type="Pfam" id="PF01048"/>
    </source>
</evidence>
<dbReference type="EMBL" id="MU005640">
    <property type="protein sequence ID" value="KAF2676063.1"/>
    <property type="molecule type" value="Genomic_DNA"/>
</dbReference>
<dbReference type="GO" id="GO:0003824">
    <property type="term" value="F:catalytic activity"/>
    <property type="evidence" value="ECO:0007669"/>
    <property type="project" value="InterPro"/>
</dbReference>
<keyword evidence="5" id="KW-1185">Reference proteome</keyword>
<dbReference type="InterPro" id="IPR035994">
    <property type="entry name" value="Nucleoside_phosphorylase_sf"/>
</dbReference>
<dbReference type="PANTHER" id="PTHR46082:SF11">
    <property type="entry name" value="AAA+ ATPASE DOMAIN-CONTAINING PROTEIN-RELATED"/>
    <property type="match status" value="1"/>
</dbReference>